<evidence type="ECO:0000313" key="3">
    <source>
        <dbReference type="Proteomes" id="UP000509638"/>
    </source>
</evidence>
<proteinExistence type="predicted"/>
<dbReference type="SUPFAM" id="SSF54593">
    <property type="entry name" value="Glyoxalase/Bleomycin resistance protein/Dihydroxybiphenyl dioxygenase"/>
    <property type="match status" value="1"/>
</dbReference>
<dbReference type="Gene3D" id="3.10.180.10">
    <property type="entry name" value="2,3-Dihydroxybiphenyl 1,2-Dioxygenase, domain 1"/>
    <property type="match status" value="1"/>
</dbReference>
<name>A0A7D5EXQ6_9MICO</name>
<dbReference type="Proteomes" id="UP000509638">
    <property type="component" value="Chromosome"/>
</dbReference>
<feature type="domain" description="VOC" evidence="1">
    <location>
        <begin position="4"/>
        <end position="128"/>
    </location>
</feature>
<dbReference type="Pfam" id="PF00903">
    <property type="entry name" value="Glyoxalase"/>
    <property type="match status" value="1"/>
</dbReference>
<evidence type="ECO:0000313" key="2">
    <source>
        <dbReference type="EMBL" id="QLD11368.1"/>
    </source>
</evidence>
<sequence length="143" mass="15236">MDARVTFITLGVRDLAATRRFYVDGLGWEPAFEAPGEVMFVRVGPAVMLSLWDRAAFEAEIGATQTGPGVPPVALAHNMPDEAGVDRVIADAAAAGAEIVALPARREWGGYSGYFADPDGFRWEIAYNPGPLGVELMRDAGLA</sequence>
<dbReference type="AlphaFoldDB" id="A0A7D5EXQ6"/>
<dbReference type="PROSITE" id="PS51819">
    <property type="entry name" value="VOC"/>
    <property type="match status" value="1"/>
</dbReference>
<dbReference type="PANTHER" id="PTHR36503">
    <property type="entry name" value="BLR2520 PROTEIN"/>
    <property type="match status" value="1"/>
</dbReference>
<evidence type="ECO:0000259" key="1">
    <source>
        <dbReference type="PROSITE" id="PS51819"/>
    </source>
</evidence>
<dbReference type="InterPro" id="IPR029068">
    <property type="entry name" value="Glyas_Bleomycin-R_OHBP_Dase"/>
</dbReference>
<accession>A0A7D5EXQ6</accession>
<dbReference type="InterPro" id="IPR037523">
    <property type="entry name" value="VOC_core"/>
</dbReference>
<dbReference type="InterPro" id="IPR004360">
    <property type="entry name" value="Glyas_Fos-R_dOase_dom"/>
</dbReference>
<dbReference type="EMBL" id="CP058316">
    <property type="protein sequence ID" value="QLD11368.1"/>
    <property type="molecule type" value="Genomic_DNA"/>
</dbReference>
<dbReference type="PANTHER" id="PTHR36503:SF1">
    <property type="entry name" value="BLR2520 PROTEIN"/>
    <property type="match status" value="1"/>
</dbReference>
<gene>
    <name evidence="2" type="ORF">HW566_06005</name>
</gene>
<organism evidence="2 3">
    <name type="scientific">Microbacterium oleivorans</name>
    <dbReference type="NCBI Taxonomy" id="273677"/>
    <lineage>
        <taxon>Bacteria</taxon>
        <taxon>Bacillati</taxon>
        <taxon>Actinomycetota</taxon>
        <taxon>Actinomycetes</taxon>
        <taxon>Micrococcales</taxon>
        <taxon>Microbacteriaceae</taxon>
        <taxon>Microbacterium</taxon>
    </lineage>
</organism>
<reference evidence="2 3" key="1">
    <citation type="submission" date="2020-06" db="EMBL/GenBank/DDBJ databases">
        <authorList>
            <person name="Jo H."/>
        </authorList>
    </citation>
    <scope>NUCLEOTIDE SEQUENCE [LARGE SCALE GENOMIC DNA]</scope>
    <source>
        <strain evidence="2 3">I46</strain>
    </source>
</reference>
<protein>
    <submittedName>
        <fullName evidence="2">VOC family protein</fullName>
    </submittedName>
</protein>
<dbReference type="RefSeq" id="WP_178011259.1">
    <property type="nucleotide sequence ID" value="NZ_CP058316.1"/>
</dbReference>